<dbReference type="SUPFAM" id="SSF53474">
    <property type="entry name" value="alpha/beta-Hydrolases"/>
    <property type="match status" value="1"/>
</dbReference>
<dbReference type="Gene3D" id="3.40.50.1820">
    <property type="entry name" value="alpha/beta hydrolase"/>
    <property type="match status" value="1"/>
</dbReference>
<reference evidence="4 5" key="1">
    <citation type="submission" date="2019-10" db="EMBL/GenBank/DDBJ databases">
        <title>Two novel species isolated from a subtropical stream in China.</title>
        <authorList>
            <person name="Lu H."/>
        </authorList>
    </citation>
    <scope>NUCLEOTIDE SEQUENCE [LARGE SCALE GENOMIC DNA]</scope>
    <source>
        <strain evidence="4 5">FT29W</strain>
    </source>
</reference>
<dbReference type="PANTHER" id="PTHR22946:SF9">
    <property type="entry name" value="POLYKETIDE TRANSFERASE AF380"/>
    <property type="match status" value="1"/>
</dbReference>
<evidence type="ECO:0000259" key="3">
    <source>
        <dbReference type="Pfam" id="PF02129"/>
    </source>
</evidence>
<dbReference type="AlphaFoldDB" id="A0A6A7MZS0"/>
<name>A0A6A7MZS0_9BURK</name>
<keyword evidence="2" id="KW-0732">Signal</keyword>
<feature type="domain" description="Xaa-Pro dipeptidyl-peptidase-like" evidence="3">
    <location>
        <begin position="51"/>
        <end position="194"/>
    </location>
</feature>
<accession>A0A6A7MZS0</accession>
<feature type="signal peptide" evidence="2">
    <location>
        <begin position="1"/>
        <end position="25"/>
    </location>
</feature>
<dbReference type="RefSeq" id="WP_152837665.1">
    <property type="nucleotide sequence ID" value="NZ_WHUG01000003.1"/>
</dbReference>
<dbReference type="InterPro" id="IPR029058">
    <property type="entry name" value="AB_hydrolase_fold"/>
</dbReference>
<dbReference type="EMBL" id="WHUG01000003">
    <property type="protein sequence ID" value="MQA38235.1"/>
    <property type="molecule type" value="Genomic_DNA"/>
</dbReference>
<evidence type="ECO:0000256" key="1">
    <source>
        <dbReference type="ARBA" id="ARBA00022801"/>
    </source>
</evidence>
<dbReference type="GO" id="GO:0052689">
    <property type="term" value="F:carboxylic ester hydrolase activity"/>
    <property type="evidence" value="ECO:0007669"/>
    <property type="project" value="UniProtKB-ARBA"/>
</dbReference>
<gene>
    <name evidence="4" type="ORF">GEV02_08755</name>
</gene>
<dbReference type="InterPro" id="IPR000383">
    <property type="entry name" value="Xaa-Pro-like_dom"/>
</dbReference>
<protein>
    <submittedName>
        <fullName evidence="4">Prolyl oligopeptidase family serine peptidase</fullName>
    </submittedName>
</protein>
<dbReference type="Proteomes" id="UP000440498">
    <property type="component" value="Unassembled WGS sequence"/>
</dbReference>
<keyword evidence="1" id="KW-0378">Hydrolase</keyword>
<keyword evidence="5" id="KW-1185">Reference proteome</keyword>
<comment type="caution">
    <text evidence="4">The sequence shown here is derived from an EMBL/GenBank/DDBJ whole genome shotgun (WGS) entry which is preliminary data.</text>
</comment>
<feature type="chain" id="PRO_5025502479" evidence="2">
    <location>
        <begin position="26"/>
        <end position="293"/>
    </location>
</feature>
<dbReference type="PROSITE" id="PS51257">
    <property type="entry name" value="PROKAR_LIPOPROTEIN"/>
    <property type="match status" value="1"/>
</dbReference>
<dbReference type="Pfam" id="PF02129">
    <property type="entry name" value="Peptidase_S15"/>
    <property type="match status" value="1"/>
</dbReference>
<dbReference type="PANTHER" id="PTHR22946">
    <property type="entry name" value="DIENELACTONE HYDROLASE DOMAIN-CONTAINING PROTEIN-RELATED"/>
    <property type="match status" value="1"/>
</dbReference>
<evidence type="ECO:0000313" key="4">
    <source>
        <dbReference type="EMBL" id="MQA38235.1"/>
    </source>
</evidence>
<proteinExistence type="predicted"/>
<dbReference type="InterPro" id="IPR050261">
    <property type="entry name" value="FrsA_esterase"/>
</dbReference>
<evidence type="ECO:0000313" key="5">
    <source>
        <dbReference type="Proteomes" id="UP000440498"/>
    </source>
</evidence>
<organism evidence="4 5">
    <name type="scientific">Rugamonas aquatica</name>
    <dbReference type="NCBI Taxonomy" id="2743357"/>
    <lineage>
        <taxon>Bacteria</taxon>
        <taxon>Pseudomonadati</taxon>
        <taxon>Pseudomonadota</taxon>
        <taxon>Betaproteobacteria</taxon>
        <taxon>Burkholderiales</taxon>
        <taxon>Oxalobacteraceae</taxon>
        <taxon>Telluria group</taxon>
        <taxon>Rugamonas</taxon>
    </lineage>
</organism>
<sequence length="293" mass="31206">MTVQTRYRQGLAALLLAAACAAAHAGPLPVVDAGMGEQVIAIPARIAGADITLQTTIYKPPGDGPFPVLFMNHGKDGGEAHQQPRARYLVISREFVKRGYAVVIPMRKGFADSGGTYVNSHCQARENGEDQASSLYFAMAYVMKQPWADQQHVIIAGQSHGGLTAIAAGSHNISGVQGVINFAGGVNSRSHCDWQAALVDAFKAYGAVSTTPSIWFYGANDKHFGPKLAAEMYAAYTGAGGKAQLVAYGPFKRDAHGMSSSADGVAIWLPETMRFLQGVGMPTEIKYTIKDKR</sequence>
<evidence type="ECO:0000256" key="2">
    <source>
        <dbReference type="SAM" id="SignalP"/>
    </source>
</evidence>